<organism evidence="3 4">
    <name type="scientific">Roseovarius tolerans</name>
    <dbReference type="NCBI Taxonomy" id="74031"/>
    <lineage>
        <taxon>Bacteria</taxon>
        <taxon>Pseudomonadati</taxon>
        <taxon>Pseudomonadota</taxon>
        <taxon>Alphaproteobacteria</taxon>
        <taxon>Rhodobacterales</taxon>
        <taxon>Roseobacteraceae</taxon>
        <taxon>Roseovarius</taxon>
    </lineage>
</organism>
<evidence type="ECO:0000313" key="4">
    <source>
        <dbReference type="Proteomes" id="UP000037046"/>
    </source>
</evidence>
<dbReference type="InterPro" id="IPR009839">
    <property type="entry name" value="SseB_N"/>
</dbReference>
<accession>A0A0L6CTB9</accession>
<evidence type="ECO:0000313" key="3">
    <source>
        <dbReference type="EMBL" id="KNX40946.1"/>
    </source>
</evidence>
<gene>
    <name evidence="3" type="ORF">ROTO_24840</name>
</gene>
<dbReference type="Proteomes" id="UP000037046">
    <property type="component" value="Unassembled WGS sequence"/>
</dbReference>
<dbReference type="Pfam" id="PF07179">
    <property type="entry name" value="SseB"/>
    <property type="match status" value="1"/>
</dbReference>
<reference evidence="4" key="1">
    <citation type="submission" date="2015-07" db="EMBL/GenBank/DDBJ databases">
        <title>Draft Genome Sequence of Roseovarius tolerans EL-164, a producer of N-Acylated Alanine Methyl Esters (NAMEs).</title>
        <authorList>
            <person name="Voget S."/>
            <person name="Bruns H."/>
            <person name="Wagner-Doebler I."/>
            <person name="Schulz S."/>
            <person name="Daniel R."/>
        </authorList>
    </citation>
    <scope>NUCLEOTIDE SEQUENCE [LARGE SCALE GENOMIC DNA]</scope>
    <source>
        <strain evidence="4">EL-164</strain>
    </source>
</reference>
<comment type="caution">
    <text evidence="3">The sequence shown here is derived from an EMBL/GenBank/DDBJ whole genome shotgun (WGS) entry which is preliminary data.</text>
</comment>
<protein>
    <recommendedName>
        <fullName evidence="2">SseB protein N-terminal domain-containing protein</fullName>
    </recommendedName>
</protein>
<dbReference type="PATRIC" id="fig|74031.6.peg.2537"/>
<dbReference type="AlphaFoldDB" id="A0A0L6CTB9"/>
<proteinExistence type="predicted"/>
<dbReference type="EMBL" id="LGVV01000035">
    <property type="protein sequence ID" value="KNX40946.1"/>
    <property type="molecule type" value="Genomic_DNA"/>
</dbReference>
<dbReference type="STRING" id="74031.SAMN04488077_10659"/>
<feature type="region of interest" description="Disordered" evidence="1">
    <location>
        <begin position="239"/>
        <end position="261"/>
    </location>
</feature>
<sequence>MTDATRLDETHTAMEAAPEDAGARLRFYETLAASELYLLLKSEPEGEVLDPEVFELPENSFVLVFDREDRLALFAGRPVPYAALSGRSIAAMLAGQGVGLGLNLDVAPSAILLPPEAVDWLAATLSEGPSEIEARAQEFSAPKGLPEAVLTALDARLASMTGQARMAYLVGVTYESGARGHMLGFVGAVPEAQGALARAVSEVLVFSGLEAAALDVAFFDAADPVAARLARCGLRFDLPEPPVAEPRAAPGSDPDKPPLLR</sequence>
<evidence type="ECO:0000256" key="1">
    <source>
        <dbReference type="SAM" id="MobiDB-lite"/>
    </source>
</evidence>
<dbReference type="OrthoDB" id="7831317at2"/>
<keyword evidence="4" id="KW-1185">Reference proteome</keyword>
<feature type="domain" description="SseB protein N-terminal" evidence="2">
    <location>
        <begin position="13"/>
        <end position="120"/>
    </location>
</feature>
<name>A0A0L6CTB9_9RHOB</name>
<dbReference type="RefSeq" id="WP_050663355.1">
    <property type="nucleotide sequence ID" value="NZ_CP118494.1"/>
</dbReference>
<evidence type="ECO:0000259" key="2">
    <source>
        <dbReference type="Pfam" id="PF07179"/>
    </source>
</evidence>